<dbReference type="EMBL" id="VSDO01000001">
    <property type="protein sequence ID" value="TYA14703.1"/>
    <property type="molecule type" value="Genomic_DNA"/>
</dbReference>
<evidence type="ECO:0000313" key="8">
    <source>
        <dbReference type="Proteomes" id="UP000325218"/>
    </source>
</evidence>
<comment type="caution">
    <text evidence="7">The sequence shown here is derived from an EMBL/GenBank/DDBJ whole genome shotgun (WGS) entry which is preliminary data.</text>
</comment>
<dbReference type="CDD" id="cd06171">
    <property type="entry name" value="Sigma70_r4"/>
    <property type="match status" value="1"/>
</dbReference>
<reference evidence="7 8" key="1">
    <citation type="submission" date="2019-08" db="EMBL/GenBank/DDBJ databases">
        <title>Genome sequencing of Paenibacillus faecis DSM 23593(T).</title>
        <authorList>
            <person name="Kook J.-K."/>
            <person name="Park S.-N."/>
            <person name="Lim Y.K."/>
        </authorList>
    </citation>
    <scope>NUCLEOTIDE SEQUENCE [LARGE SCALE GENOMIC DNA]</scope>
    <source>
        <strain evidence="7 8">DSM 23593</strain>
    </source>
</reference>
<dbReference type="NCBIfam" id="TIGR02937">
    <property type="entry name" value="sigma70-ECF"/>
    <property type="match status" value="1"/>
</dbReference>
<proteinExistence type="inferred from homology"/>
<dbReference type="GO" id="GO:0003677">
    <property type="term" value="F:DNA binding"/>
    <property type="evidence" value="ECO:0007669"/>
    <property type="project" value="InterPro"/>
</dbReference>
<keyword evidence="8" id="KW-1185">Reference proteome</keyword>
<dbReference type="InterPro" id="IPR013324">
    <property type="entry name" value="RNA_pol_sigma_r3/r4-like"/>
</dbReference>
<keyword evidence="2" id="KW-0805">Transcription regulation</keyword>
<dbReference type="InterPro" id="IPR007627">
    <property type="entry name" value="RNA_pol_sigma70_r2"/>
</dbReference>
<evidence type="ECO:0000256" key="2">
    <source>
        <dbReference type="ARBA" id="ARBA00023015"/>
    </source>
</evidence>
<dbReference type="InterPro" id="IPR039425">
    <property type="entry name" value="RNA_pol_sigma-70-like"/>
</dbReference>
<name>A0A5D0CYA8_9BACL</name>
<dbReference type="InterPro" id="IPR013249">
    <property type="entry name" value="RNA_pol_sigma70_r4_t2"/>
</dbReference>
<dbReference type="Gene3D" id="1.10.10.10">
    <property type="entry name" value="Winged helix-like DNA-binding domain superfamily/Winged helix DNA-binding domain"/>
    <property type="match status" value="1"/>
</dbReference>
<dbReference type="GO" id="GO:0006352">
    <property type="term" value="P:DNA-templated transcription initiation"/>
    <property type="evidence" value="ECO:0007669"/>
    <property type="project" value="InterPro"/>
</dbReference>
<evidence type="ECO:0000259" key="5">
    <source>
        <dbReference type="Pfam" id="PF04542"/>
    </source>
</evidence>
<dbReference type="Proteomes" id="UP000325218">
    <property type="component" value="Unassembled WGS sequence"/>
</dbReference>
<gene>
    <name evidence="7" type="ORF">FRY98_03215</name>
</gene>
<evidence type="ECO:0000259" key="6">
    <source>
        <dbReference type="Pfam" id="PF08281"/>
    </source>
</evidence>
<dbReference type="InterPro" id="IPR013325">
    <property type="entry name" value="RNA_pol_sigma_r2"/>
</dbReference>
<feature type="domain" description="RNA polymerase sigma factor 70 region 4 type 2" evidence="6">
    <location>
        <begin position="119"/>
        <end position="168"/>
    </location>
</feature>
<organism evidence="7 8">
    <name type="scientific">Paenibacillus faecis</name>
    <dbReference type="NCBI Taxonomy" id="862114"/>
    <lineage>
        <taxon>Bacteria</taxon>
        <taxon>Bacillati</taxon>
        <taxon>Bacillota</taxon>
        <taxon>Bacilli</taxon>
        <taxon>Bacillales</taxon>
        <taxon>Paenibacillaceae</taxon>
        <taxon>Paenibacillus</taxon>
    </lineage>
</organism>
<evidence type="ECO:0000256" key="1">
    <source>
        <dbReference type="ARBA" id="ARBA00010641"/>
    </source>
</evidence>
<dbReference type="PANTHER" id="PTHR43133:SF51">
    <property type="entry name" value="RNA POLYMERASE SIGMA FACTOR"/>
    <property type="match status" value="1"/>
</dbReference>
<dbReference type="Gene3D" id="1.10.1740.10">
    <property type="match status" value="1"/>
</dbReference>
<dbReference type="Pfam" id="PF08281">
    <property type="entry name" value="Sigma70_r4_2"/>
    <property type="match status" value="1"/>
</dbReference>
<feature type="domain" description="RNA polymerase sigma-70 region 2" evidence="5">
    <location>
        <begin position="26"/>
        <end position="94"/>
    </location>
</feature>
<dbReference type="AlphaFoldDB" id="A0A5D0CYA8"/>
<keyword evidence="4" id="KW-0804">Transcription</keyword>
<protein>
    <submittedName>
        <fullName evidence="7">Sigma-70 family RNA polymerase sigma factor</fullName>
    </submittedName>
</protein>
<dbReference type="Pfam" id="PF04542">
    <property type="entry name" value="Sigma70_r2"/>
    <property type="match status" value="1"/>
</dbReference>
<evidence type="ECO:0000256" key="4">
    <source>
        <dbReference type="ARBA" id="ARBA00023163"/>
    </source>
</evidence>
<comment type="similarity">
    <text evidence="1">Belongs to the sigma-70 factor family. ECF subfamily.</text>
</comment>
<evidence type="ECO:0000256" key="3">
    <source>
        <dbReference type="ARBA" id="ARBA00023082"/>
    </source>
</evidence>
<dbReference type="OrthoDB" id="9782703at2"/>
<dbReference type="InterPro" id="IPR036388">
    <property type="entry name" value="WH-like_DNA-bd_sf"/>
</dbReference>
<dbReference type="InterPro" id="IPR014284">
    <property type="entry name" value="RNA_pol_sigma-70_dom"/>
</dbReference>
<dbReference type="GO" id="GO:0016987">
    <property type="term" value="F:sigma factor activity"/>
    <property type="evidence" value="ECO:0007669"/>
    <property type="project" value="UniProtKB-KW"/>
</dbReference>
<dbReference type="SUPFAM" id="SSF88946">
    <property type="entry name" value="Sigma2 domain of RNA polymerase sigma factors"/>
    <property type="match status" value="1"/>
</dbReference>
<dbReference type="SUPFAM" id="SSF88659">
    <property type="entry name" value="Sigma3 and sigma4 domains of RNA polymerase sigma factors"/>
    <property type="match status" value="1"/>
</dbReference>
<sequence>MKFVQQDMELEVKRAQRGDREAFIRLFRRLEPELYSLAKSIVGRDEDCADAFQETTLKAYKSMSTLRKPKYFKTWVIRILINECNQLLRMRKRTVVMAELPEIAETDRSAPYYEDSRRLDLREAVENLDESLRIVIHLFYYQDLPIKQIASVLDISDGAVRARLHRARGILADEVKQIRKGELAYESM</sequence>
<keyword evidence="3" id="KW-0731">Sigma factor</keyword>
<dbReference type="PANTHER" id="PTHR43133">
    <property type="entry name" value="RNA POLYMERASE ECF-TYPE SIGMA FACTO"/>
    <property type="match status" value="1"/>
</dbReference>
<evidence type="ECO:0000313" key="7">
    <source>
        <dbReference type="EMBL" id="TYA14703.1"/>
    </source>
</evidence>
<accession>A0A5D0CYA8</accession>